<evidence type="ECO:0000313" key="13">
    <source>
        <dbReference type="Proteomes" id="UP000254465"/>
    </source>
</evidence>
<dbReference type="InterPro" id="IPR002052">
    <property type="entry name" value="DNA_methylase_N6_adenine_CS"/>
</dbReference>
<feature type="domain" description="Release factor glutamine methyltransferase N-terminal" evidence="7">
    <location>
        <begin position="24"/>
        <end position="79"/>
    </location>
</feature>
<reference evidence="13 14" key="1">
    <citation type="submission" date="2018-06" db="EMBL/GenBank/DDBJ databases">
        <authorList>
            <consortium name="Pathogen Informatics"/>
            <person name="Doyle S."/>
        </authorList>
    </citation>
    <scope>NUCLEOTIDE SEQUENCE [LARGE SCALE GENOMIC DNA]</scope>
    <source>
        <strain evidence="11 14">NCTC10926</strain>
        <strain evidence="10 13">NCTC11296</strain>
    </source>
</reference>
<evidence type="ECO:0000256" key="2">
    <source>
        <dbReference type="ARBA" id="ARBA00022679"/>
    </source>
</evidence>
<feature type="domain" description="Methyltransferase" evidence="6">
    <location>
        <begin position="125"/>
        <end position="261"/>
    </location>
</feature>
<dbReference type="InterPro" id="IPR040758">
    <property type="entry name" value="PrmC_N"/>
</dbReference>
<feature type="binding site" evidence="5">
    <location>
        <begin position="204"/>
        <end position="207"/>
    </location>
    <ligand>
        <name>substrate</name>
    </ligand>
</feature>
<dbReference type="EMBL" id="UGHK01000002">
    <property type="protein sequence ID" value="STO71417.1"/>
    <property type="molecule type" value="Genomic_DNA"/>
</dbReference>
<dbReference type="EMBL" id="UFSW01000001">
    <property type="protein sequence ID" value="SUU98589.1"/>
    <property type="molecule type" value="Genomic_DNA"/>
</dbReference>
<comment type="catalytic activity">
    <reaction evidence="4 5">
        <text>L-glutaminyl-[peptide chain release factor] + S-adenosyl-L-methionine = N(5)-methyl-L-glutaminyl-[peptide chain release factor] + S-adenosyl-L-homocysteine + H(+)</text>
        <dbReference type="Rhea" id="RHEA:42896"/>
        <dbReference type="Rhea" id="RHEA-COMP:10271"/>
        <dbReference type="Rhea" id="RHEA-COMP:10272"/>
        <dbReference type="ChEBI" id="CHEBI:15378"/>
        <dbReference type="ChEBI" id="CHEBI:30011"/>
        <dbReference type="ChEBI" id="CHEBI:57856"/>
        <dbReference type="ChEBI" id="CHEBI:59789"/>
        <dbReference type="ChEBI" id="CHEBI:61891"/>
        <dbReference type="EC" id="2.1.1.297"/>
    </reaction>
</comment>
<evidence type="ECO:0000259" key="7">
    <source>
        <dbReference type="Pfam" id="PF17827"/>
    </source>
</evidence>
<dbReference type="EC" id="2.1.1.297" evidence="5"/>
<organism evidence="10 13">
    <name type="scientific">Avibacterium paragallinarum</name>
    <name type="common">Haemophilus gallinarum</name>
    <dbReference type="NCBI Taxonomy" id="728"/>
    <lineage>
        <taxon>Bacteria</taxon>
        <taxon>Pseudomonadati</taxon>
        <taxon>Pseudomonadota</taxon>
        <taxon>Gammaproteobacteria</taxon>
        <taxon>Pasteurellales</taxon>
        <taxon>Pasteurellaceae</taxon>
        <taxon>Avibacterium</taxon>
    </lineage>
</organism>
<dbReference type="KEGG" id="apag:EIA51_05330"/>
<comment type="similarity">
    <text evidence="5">Belongs to the protein N5-glutamine methyltransferase family. PrmC subfamily.</text>
</comment>
<keyword evidence="1 5" id="KW-0489">Methyltransferase</keyword>
<protein>
    <recommendedName>
        <fullName evidence="5">Release factor glutamine methyltransferase</fullName>
        <shortName evidence="5">RF MTase</shortName>
        <ecNumber evidence="5">2.1.1.297</ecNumber>
    </recommendedName>
    <alternativeName>
        <fullName evidence="5">N5-glutamine methyltransferase PrmC</fullName>
    </alternativeName>
    <alternativeName>
        <fullName evidence="5">Protein-(glutamine-N5) MTase PrmC</fullName>
    </alternativeName>
    <alternativeName>
        <fullName evidence="5">Protein-glutamine N-methyltransferase PrmC</fullName>
    </alternativeName>
</protein>
<evidence type="ECO:0000256" key="3">
    <source>
        <dbReference type="ARBA" id="ARBA00022691"/>
    </source>
</evidence>
<evidence type="ECO:0000256" key="1">
    <source>
        <dbReference type="ARBA" id="ARBA00022603"/>
    </source>
</evidence>
<keyword evidence="3 5" id="KW-0949">S-adenosyl-L-methionine</keyword>
<feature type="binding site" evidence="5">
    <location>
        <begin position="131"/>
        <end position="135"/>
    </location>
    <ligand>
        <name>S-adenosyl-L-methionine</name>
        <dbReference type="ChEBI" id="CHEBI:59789"/>
    </ligand>
</feature>
<dbReference type="PANTHER" id="PTHR18895">
    <property type="entry name" value="HEMK METHYLTRANSFERASE"/>
    <property type="match status" value="1"/>
</dbReference>
<feature type="binding site" evidence="5">
    <location>
        <position position="204"/>
    </location>
    <ligand>
        <name>S-adenosyl-L-methionine</name>
        <dbReference type="ChEBI" id="CHEBI:59789"/>
    </ligand>
</feature>
<evidence type="ECO:0000313" key="14">
    <source>
        <dbReference type="Proteomes" id="UP000254620"/>
    </source>
</evidence>
<dbReference type="InterPro" id="IPR004556">
    <property type="entry name" value="HemK-like"/>
</dbReference>
<reference evidence="9 12" key="2">
    <citation type="submission" date="2018-06" db="EMBL/GenBank/DDBJ databases">
        <authorList>
            <person name="Teymurazov M."/>
            <person name="Kislichkina A."/>
            <person name="Abaymova A."/>
            <person name="Mukhina T."/>
            <person name="Mayskaya N."/>
            <person name="Svetoch E."/>
            <person name="Bogun A."/>
        </authorList>
    </citation>
    <scope>NUCLEOTIDE SEQUENCE [LARGE SCALE GENOMIC DNA]</scope>
    <source>
        <strain evidence="9 12">SCPM-O-B-8406</strain>
    </source>
</reference>
<dbReference type="Gene3D" id="3.40.50.150">
    <property type="entry name" value="Vaccinia Virus protein VP39"/>
    <property type="match status" value="1"/>
</dbReference>
<dbReference type="GO" id="GO:0032259">
    <property type="term" value="P:methylation"/>
    <property type="evidence" value="ECO:0007669"/>
    <property type="project" value="UniProtKB-KW"/>
</dbReference>
<dbReference type="EMBL" id="JAMDKF010000012">
    <property type="protein sequence ID" value="MEE6041608.1"/>
    <property type="molecule type" value="Genomic_DNA"/>
</dbReference>
<evidence type="ECO:0000259" key="6">
    <source>
        <dbReference type="Pfam" id="PF13847"/>
    </source>
</evidence>
<reference evidence="8" key="4">
    <citation type="submission" date="2022-05" db="EMBL/GenBank/DDBJ databases">
        <authorList>
            <person name="Chen Y."/>
            <person name="Zhu J."/>
            <person name="Zhu K."/>
        </authorList>
    </citation>
    <scope>NUCLEOTIDE SEQUENCE</scope>
    <source>
        <strain evidence="8">AV25</strain>
    </source>
</reference>
<dbReference type="InterPro" id="IPR029063">
    <property type="entry name" value="SAM-dependent_MTases_sf"/>
</dbReference>
<dbReference type="eggNOG" id="COG2890">
    <property type="taxonomic scope" value="Bacteria"/>
</dbReference>
<dbReference type="Proteomes" id="UP000254620">
    <property type="component" value="Unassembled WGS sequence"/>
</dbReference>
<sequence>MNYADWISLAVSKLDKNKTADPFMNAKVDAMLLLEFVTGHSRSFILAFSDTTLPKHLLIKLTALLERRANGEPMAYILGCQPFWTLDLMTTPDTLIPRSETEILIENALDCIKKCVTSKNFDGTLTILDLGTGTGAIALALAKELRSGFQNLIKYSVIGVDLVDNAVKLAENNARYNNIENVYFHQSNWFEHLKGQSFDIIVSNPPYIDKEDLHLTIGDVRFEPLTALVSNDEGYADLRHIIINAPAYLKANGWLLVEHGWQQGNKVRSFFQTDFWRNIVTIKDYSHNERVTLAQLIGENR</sequence>
<reference evidence="8 15" key="3">
    <citation type="journal article" date="2022" name="Front. Microbiol.">
        <title>Commensal bacteria contribute to the growth of multidrug-resistant Avibacterium paragallinarum in chickens.</title>
        <authorList>
            <person name="Zhu J."/>
            <person name="Chen Y."/>
            <person name="Wu Y."/>
            <person name="Wang Y."/>
            <person name="Zhu K."/>
        </authorList>
    </citation>
    <scope>NUCLEOTIDE SEQUENCE [LARGE SCALE GENOMIC DNA]</scope>
    <source>
        <strain evidence="8 15">AV25</strain>
    </source>
</reference>
<dbReference type="Pfam" id="PF17827">
    <property type="entry name" value="PrmC_N"/>
    <property type="match status" value="1"/>
</dbReference>
<dbReference type="OrthoDB" id="9800643at2"/>
<dbReference type="PANTHER" id="PTHR18895:SF74">
    <property type="entry name" value="MTRF1L RELEASE FACTOR GLUTAMINE METHYLTRANSFERASE"/>
    <property type="match status" value="1"/>
</dbReference>
<dbReference type="InterPro" id="IPR019874">
    <property type="entry name" value="RF_methyltr_PrmC"/>
</dbReference>
<name>A0A0F5EQW2_AVIPA</name>
<dbReference type="InterPro" id="IPR025714">
    <property type="entry name" value="Methyltranfer_dom"/>
</dbReference>
<keyword evidence="2 5" id="KW-0808">Transferase</keyword>
<comment type="function">
    <text evidence="5">Methylates the class 1 translation termination release factors RF1/PrfA and RF2/PrfB on the glutamine residue of the universally conserved GGQ motif.</text>
</comment>
<dbReference type="NCBIfam" id="TIGR03534">
    <property type="entry name" value="RF_mod_PrmC"/>
    <property type="match status" value="1"/>
</dbReference>
<dbReference type="PROSITE" id="PS00092">
    <property type="entry name" value="N6_MTASE"/>
    <property type="match status" value="1"/>
</dbReference>
<dbReference type="Pfam" id="PF13847">
    <property type="entry name" value="Methyltransf_31"/>
    <property type="match status" value="1"/>
</dbReference>
<dbReference type="GO" id="GO:0102559">
    <property type="term" value="F:peptide chain release factor N(5)-glutamine methyltransferase activity"/>
    <property type="evidence" value="ECO:0007669"/>
    <property type="project" value="UniProtKB-EC"/>
</dbReference>
<evidence type="ECO:0000256" key="5">
    <source>
        <dbReference type="HAMAP-Rule" id="MF_02126"/>
    </source>
</evidence>
<gene>
    <name evidence="10" type="primary">hemK</name>
    <name evidence="5 8" type="synonym">prmC</name>
    <name evidence="9" type="ORF">DM482_11205</name>
    <name evidence="8" type="ORF">M5S13_06890</name>
    <name evidence="11" type="ORF">NCTC10926_02026</name>
    <name evidence="10" type="ORF">NCTC11296_01317</name>
</gene>
<evidence type="ECO:0000256" key="4">
    <source>
        <dbReference type="ARBA" id="ARBA00048391"/>
    </source>
</evidence>
<dbReference type="FunFam" id="3.40.50.150:FF:000053">
    <property type="entry name" value="Release factor glutamine methyltransferase"/>
    <property type="match status" value="1"/>
</dbReference>
<dbReference type="GeneID" id="66255850"/>
<dbReference type="SUPFAM" id="SSF53335">
    <property type="entry name" value="S-adenosyl-L-methionine-dependent methyltransferases"/>
    <property type="match status" value="1"/>
</dbReference>
<dbReference type="STRING" id="728.VY92_06715"/>
<dbReference type="NCBIfam" id="TIGR00536">
    <property type="entry name" value="hemK_fam"/>
    <property type="match status" value="1"/>
</dbReference>
<dbReference type="GO" id="GO:0003676">
    <property type="term" value="F:nucleic acid binding"/>
    <property type="evidence" value="ECO:0007669"/>
    <property type="project" value="InterPro"/>
</dbReference>
<feature type="binding site" evidence="5">
    <location>
        <position position="161"/>
    </location>
    <ligand>
        <name>S-adenosyl-L-methionine</name>
        <dbReference type="ChEBI" id="CHEBI:59789"/>
    </ligand>
</feature>
<evidence type="ECO:0000313" key="11">
    <source>
        <dbReference type="EMBL" id="SUU98589.1"/>
    </source>
</evidence>
<dbReference type="Gene3D" id="1.10.8.10">
    <property type="entry name" value="DNA helicase RuvA subunit, C-terminal domain"/>
    <property type="match status" value="1"/>
</dbReference>
<feature type="binding site" evidence="5">
    <location>
        <position position="189"/>
    </location>
    <ligand>
        <name>S-adenosyl-L-methionine</name>
        <dbReference type="ChEBI" id="CHEBI:59789"/>
    </ligand>
</feature>
<dbReference type="HAMAP" id="MF_02126">
    <property type="entry name" value="RF_methyltr_PrmC"/>
    <property type="match status" value="1"/>
</dbReference>
<dbReference type="Proteomes" id="UP001347884">
    <property type="component" value="Unassembled WGS sequence"/>
</dbReference>
<evidence type="ECO:0000313" key="9">
    <source>
        <dbReference type="EMBL" id="PXZ38082.1"/>
    </source>
</evidence>
<accession>A0A0F5EQW2</accession>
<evidence type="ECO:0000313" key="15">
    <source>
        <dbReference type="Proteomes" id="UP001347884"/>
    </source>
</evidence>
<evidence type="ECO:0000313" key="12">
    <source>
        <dbReference type="Proteomes" id="UP000247594"/>
    </source>
</evidence>
<keyword evidence="15" id="KW-1185">Reference proteome</keyword>
<dbReference type="Proteomes" id="UP000254465">
    <property type="component" value="Unassembled WGS sequence"/>
</dbReference>
<dbReference type="RefSeq" id="WP_017807396.1">
    <property type="nucleotide sequence ID" value="NZ_CP034110.1"/>
</dbReference>
<dbReference type="Proteomes" id="UP000247594">
    <property type="component" value="Unassembled WGS sequence"/>
</dbReference>
<dbReference type="CDD" id="cd02440">
    <property type="entry name" value="AdoMet_MTases"/>
    <property type="match status" value="1"/>
</dbReference>
<evidence type="ECO:0000313" key="8">
    <source>
        <dbReference type="EMBL" id="MEE6041608.1"/>
    </source>
</evidence>
<evidence type="ECO:0000313" key="10">
    <source>
        <dbReference type="EMBL" id="STO71417.1"/>
    </source>
</evidence>
<dbReference type="AlphaFoldDB" id="A0A0F5EQW2"/>
<proteinExistence type="inferred from homology"/>
<dbReference type="InterPro" id="IPR050320">
    <property type="entry name" value="N5-glutamine_MTase"/>
</dbReference>
<dbReference type="EMBL" id="QJPJ01000027">
    <property type="protein sequence ID" value="PXZ38082.1"/>
    <property type="molecule type" value="Genomic_DNA"/>
</dbReference>